<sequence>MLNMVKIVTYISCSNEWQYRKNSEILVPFNLYTANVLVNGIITEHRSNCENCFS</sequence>
<reference evidence="1" key="1">
    <citation type="submission" date="2014-11" db="EMBL/GenBank/DDBJ databases">
        <authorList>
            <person name="Amaro Gonzalez C."/>
        </authorList>
    </citation>
    <scope>NUCLEOTIDE SEQUENCE</scope>
</reference>
<organism evidence="1">
    <name type="scientific">Anguilla anguilla</name>
    <name type="common">European freshwater eel</name>
    <name type="synonym">Muraena anguilla</name>
    <dbReference type="NCBI Taxonomy" id="7936"/>
    <lineage>
        <taxon>Eukaryota</taxon>
        <taxon>Metazoa</taxon>
        <taxon>Chordata</taxon>
        <taxon>Craniata</taxon>
        <taxon>Vertebrata</taxon>
        <taxon>Euteleostomi</taxon>
        <taxon>Actinopterygii</taxon>
        <taxon>Neopterygii</taxon>
        <taxon>Teleostei</taxon>
        <taxon>Anguilliformes</taxon>
        <taxon>Anguillidae</taxon>
        <taxon>Anguilla</taxon>
    </lineage>
</organism>
<evidence type="ECO:0000313" key="1">
    <source>
        <dbReference type="EMBL" id="JAH02849.1"/>
    </source>
</evidence>
<protein>
    <submittedName>
        <fullName evidence="1">Uncharacterized protein</fullName>
    </submittedName>
</protein>
<name>A0A0E9PEB3_ANGAN</name>
<dbReference type="EMBL" id="GBXM01105728">
    <property type="protein sequence ID" value="JAH02849.1"/>
    <property type="molecule type" value="Transcribed_RNA"/>
</dbReference>
<proteinExistence type="predicted"/>
<accession>A0A0E9PEB3</accession>
<reference evidence="1" key="2">
    <citation type="journal article" date="2015" name="Fish Shellfish Immunol.">
        <title>Early steps in the European eel (Anguilla anguilla)-Vibrio vulnificus interaction in the gills: Role of the RtxA13 toxin.</title>
        <authorList>
            <person name="Callol A."/>
            <person name="Pajuelo D."/>
            <person name="Ebbesson L."/>
            <person name="Teles M."/>
            <person name="MacKenzie S."/>
            <person name="Amaro C."/>
        </authorList>
    </citation>
    <scope>NUCLEOTIDE SEQUENCE</scope>
</reference>
<dbReference type="AlphaFoldDB" id="A0A0E9PEB3"/>